<evidence type="ECO:0000313" key="2">
    <source>
        <dbReference type="EMBL" id="HHK68353.1"/>
    </source>
</evidence>
<sequence length="180" mass="19523">MVRVRNTEVFCIKGDITECDTDAIVNAANEWLKMGGGVAGAILQKGGRSIQDECDKIGYCPVGGAVITGAGRLKAKHVIHAVGPRMGEGDEERKLRDAVLNSLKLADLYALRSIAFPAISTGAFGYPLEDAARVIVNSTLDYLMRENTSLEKVVFVLYDDRAYKVFSQVLESRPSPSTRA</sequence>
<dbReference type="Gene3D" id="3.40.220.10">
    <property type="entry name" value="Leucine Aminopeptidase, subunit E, domain 1"/>
    <property type="match status" value="1"/>
</dbReference>
<feature type="domain" description="Macro" evidence="1">
    <location>
        <begin position="1"/>
        <end position="174"/>
    </location>
</feature>
<comment type="caution">
    <text evidence="2">The sequence shown here is derived from an EMBL/GenBank/DDBJ whole genome shotgun (WGS) entry which is preliminary data.</text>
</comment>
<dbReference type="PANTHER" id="PTHR11106:SF111">
    <property type="entry name" value="MACRO DOMAIN-CONTAINING PROTEIN"/>
    <property type="match status" value="1"/>
</dbReference>
<dbReference type="PANTHER" id="PTHR11106">
    <property type="entry name" value="GANGLIOSIDE INDUCED DIFFERENTIATION ASSOCIATED PROTEIN 2-RELATED"/>
    <property type="match status" value="1"/>
</dbReference>
<dbReference type="SUPFAM" id="SSF52949">
    <property type="entry name" value="Macro domain-like"/>
    <property type="match status" value="1"/>
</dbReference>
<gene>
    <name evidence="2" type="ORF">ENM11_04270</name>
</gene>
<dbReference type="InterPro" id="IPR002589">
    <property type="entry name" value="Macro_dom"/>
</dbReference>
<accession>A0A7C5QR48</accession>
<dbReference type="InterPro" id="IPR043472">
    <property type="entry name" value="Macro_dom-like"/>
</dbReference>
<dbReference type="Pfam" id="PF01661">
    <property type="entry name" value="Macro"/>
    <property type="match status" value="1"/>
</dbReference>
<dbReference type="EMBL" id="DRWN01000029">
    <property type="protein sequence ID" value="HHK68353.1"/>
    <property type="molecule type" value="Genomic_DNA"/>
</dbReference>
<proteinExistence type="predicted"/>
<protein>
    <submittedName>
        <fullName evidence="2">Macro domain-containing protein</fullName>
    </submittedName>
</protein>
<organism evidence="2">
    <name type="scientific">Caldiarchaeum subterraneum</name>
    <dbReference type="NCBI Taxonomy" id="311458"/>
    <lineage>
        <taxon>Archaea</taxon>
        <taxon>Nitrososphaerota</taxon>
        <taxon>Candidatus Caldarchaeales</taxon>
        <taxon>Candidatus Caldarchaeaceae</taxon>
        <taxon>Candidatus Caldarchaeum</taxon>
    </lineage>
</organism>
<name>A0A7C5QR48_CALS0</name>
<reference evidence="2" key="1">
    <citation type="journal article" date="2020" name="mSystems">
        <title>Genome- and Community-Level Interaction Insights into Carbon Utilization and Element Cycling Functions of Hydrothermarchaeota in Hydrothermal Sediment.</title>
        <authorList>
            <person name="Zhou Z."/>
            <person name="Liu Y."/>
            <person name="Xu W."/>
            <person name="Pan J."/>
            <person name="Luo Z.H."/>
            <person name="Li M."/>
        </authorList>
    </citation>
    <scope>NUCLEOTIDE SEQUENCE [LARGE SCALE GENOMIC DNA]</scope>
    <source>
        <strain evidence="2">SpSt-1056</strain>
    </source>
</reference>
<dbReference type="PROSITE" id="PS51154">
    <property type="entry name" value="MACRO"/>
    <property type="match status" value="1"/>
</dbReference>
<dbReference type="SMART" id="SM00506">
    <property type="entry name" value="A1pp"/>
    <property type="match status" value="1"/>
</dbReference>
<evidence type="ECO:0000259" key="1">
    <source>
        <dbReference type="PROSITE" id="PS51154"/>
    </source>
</evidence>
<dbReference type="AlphaFoldDB" id="A0A7C5QR48"/>